<organism evidence="1 2">
    <name type="scientific">Sphagnum jensenii</name>
    <dbReference type="NCBI Taxonomy" id="128206"/>
    <lineage>
        <taxon>Eukaryota</taxon>
        <taxon>Viridiplantae</taxon>
        <taxon>Streptophyta</taxon>
        <taxon>Embryophyta</taxon>
        <taxon>Bryophyta</taxon>
        <taxon>Sphagnophytina</taxon>
        <taxon>Sphagnopsida</taxon>
        <taxon>Sphagnales</taxon>
        <taxon>Sphagnaceae</taxon>
        <taxon>Sphagnum</taxon>
    </lineage>
</organism>
<sequence length="82" mass="9190">MSHLLPGPTVTRFKKVERSSHTFFATDSRAPLQASLPLPSAFSLVSRAGTAAKDEPEDLKRTDLFKQDEEDLEEQGLCLWML</sequence>
<evidence type="ECO:0000313" key="2">
    <source>
        <dbReference type="Proteomes" id="UP001497522"/>
    </source>
</evidence>
<protein>
    <submittedName>
        <fullName evidence="1">Uncharacterized protein</fullName>
    </submittedName>
</protein>
<dbReference type="Proteomes" id="UP001497522">
    <property type="component" value="Chromosome 13"/>
</dbReference>
<accession>A0ABP1AMA0</accession>
<dbReference type="EMBL" id="OZ023714">
    <property type="protein sequence ID" value="CAK9863675.1"/>
    <property type="molecule type" value="Genomic_DNA"/>
</dbReference>
<keyword evidence="2" id="KW-1185">Reference proteome</keyword>
<evidence type="ECO:0000313" key="1">
    <source>
        <dbReference type="EMBL" id="CAK9863675.1"/>
    </source>
</evidence>
<gene>
    <name evidence="1" type="ORF">CSSPJE1EN2_LOCUS6670</name>
</gene>
<proteinExistence type="predicted"/>
<name>A0ABP1AMA0_9BRYO</name>
<reference evidence="1" key="1">
    <citation type="submission" date="2024-03" db="EMBL/GenBank/DDBJ databases">
        <authorList>
            <consortium name="ELIXIR-Norway"/>
            <consortium name="Elixir Norway"/>
        </authorList>
    </citation>
    <scope>NUCLEOTIDE SEQUENCE</scope>
</reference>